<name>A0AAP0J4A2_9MAGN</name>
<evidence type="ECO:0000313" key="3">
    <source>
        <dbReference type="Proteomes" id="UP001420932"/>
    </source>
</evidence>
<dbReference type="EMBL" id="JBBNAF010000007">
    <property type="protein sequence ID" value="KAK9127229.1"/>
    <property type="molecule type" value="Genomic_DNA"/>
</dbReference>
<organism evidence="2 3">
    <name type="scientific">Stephania yunnanensis</name>
    <dbReference type="NCBI Taxonomy" id="152371"/>
    <lineage>
        <taxon>Eukaryota</taxon>
        <taxon>Viridiplantae</taxon>
        <taxon>Streptophyta</taxon>
        <taxon>Embryophyta</taxon>
        <taxon>Tracheophyta</taxon>
        <taxon>Spermatophyta</taxon>
        <taxon>Magnoliopsida</taxon>
        <taxon>Ranunculales</taxon>
        <taxon>Menispermaceae</taxon>
        <taxon>Menispermoideae</taxon>
        <taxon>Cissampelideae</taxon>
        <taxon>Stephania</taxon>
    </lineage>
</organism>
<accession>A0AAP0J4A2</accession>
<evidence type="ECO:0000313" key="2">
    <source>
        <dbReference type="EMBL" id="KAK9127229.1"/>
    </source>
</evidence>
<proteinExistence type="predicted"/>
<gene>
    <name evidence="2" type="ORF">Syun_016026</name>
</gene>
<evidence type="ECO:0000256" key="1">
    <source>
        <dbReference type="SAM" id="MobiDB-lite"/>
    </source>
</evidence>
<comment type="caution">
    <text evidence="2">The sequence shown here is derived from an EMBL/GenBank/DDBJ whole genome shotgun (WGS) entry which is preliminary data.</text>
</comment>
<protein>
    <submittedName>
        <fullName evidence="2">Uncharacterized protein</fullName>
    </submittedName>
</protein>
<reference evidence="2 3" key="1">
    <citation type="submission" date="2024-01" db="EMBL/GenBank/DDBJ databases">
        <title>Genome assemblies of Stephania.</title>
        <authorList>
            <person name="Yang L."/>
        </authorList>
    </citation>
    <scope>NUCLEOTIDE SEQUENCE [LARGE SCALE GENOMIC DNA]</scope>
    <source>
        <strain evidence="2">YNDBR</strain>
        <tissue evidence="2">Leaf</tissue>
    </source>
</reference>
<feature type="region of interest" description="Disordered" evidence="1">
    <location>
        <begin position="41"/>
        <end position="65"/>
    </location>
</feature>
<dbReference type="Proteomes" id="UP001420932">
    <property type="component" value="Unassembled WGS sequence"/>
</dbReference>
<feature type="compositionally biased region" description="Basic and acidic residues" evidence="1">
    <location>
        <begin position="56"/>
        <end position="65"/>
    </location>
</feature>
<dbReference type="AlphaFoldDB" id="A0AAP0J4A2"/>
<sequence>MTPKRANKIKALIFKVIVNSLISLLSEAMSKKNRMVLAVDDEGEDREVRGSASNLTHHDNEMKKK</sequence>
<keyword evidence="3" id="KW-1185">Reference proteome</keyword>